<keyword evidence="2" id="KW-0472">Membrane</keyword>
<proteinExistence type="predicted"/>
<keyword evidence="2" id="KW-0812">Transmembrane</keyword>
<dbReference type="InterPro" id="IPR013112">
    <property type="entry name" value="FAD-bd_8"/>
</dbReference>
<keyword evidence="2" id="KW-1133">Transmembrane helix</keyword>
<dbReference type="Proteomes" id="UP000823775">
    <property type="component" value="Unassembled WGS sequence"/>
</dbReference>
<dbReference type="Pfam" id="PF08022">
    <property type="entry name" value="FAD_binding_8"/>
    <property type="match status" value="1"/>
</dbReference>
<evidence type="ECO:0000256" key="1">
    <source>
        <dbReference type="ARBA" id="ARBA00023002"/>
    </source>
</evidence>
<name>A0ABS8RTE4_DATST</name>
<evidence type="ECO:0000259" key="3">
    <source>
        <dbReference type="Pfam" id="PF08022"/>
    </source>
</evidence>
<dbReference type="InterPro" id="IPR017938">
    <property type="entry name" value="Riboflavin_synthase-like_b-brl"/>
</dbReference>
<evidence type="ECO:0000313" key="5">
    <source>
        <dbReference type="EMBL" id="MCD7449902.1"/>
    </source>
</evidence>
<reference evidence="5 6" key="1">
    <citation type="journal article" date="2021" name="BMC Genomics">
        <title>Datura genome reveals duplications of psychoactive alkaloid biosynthetic genes and high mutation rate following tissue culture.</title>
        <authorList>
            <person name="Rajewski A."/>
            <person name="Carter-House D."/>
            <person name="Stajich J."/>
            <person name="Litt A."/>
        </authorList>
    </citation>
    <scope>NUCLEOTIDE SEQUENCE [LARGE SCALE GENOMIC DNA]</scope>
    <source>
        <strain evidence="5">AR-01</strain>
    </source>
</reference>
<evidence type="ECO:0000259" key="4">
    <source>
        <dbReference type="Pfam" id="PF08030"/>
    </source>
</evidence>
<evidence type="ECO:0000256" key="2">
    <source>
        <dbReference type="SAM" id="Phobius"/>
    </source>
</evidence>
<dbReference type="PANTHER" id="PTHR11972:SF143">
    <property type="entry name" value="RESPIRATORY BURST OXIDASE HOMOLOG PROTEIN H ISOFORM X1"/>
    <property type="match status" value="1"/>
</dbReference>
<feature type="transmembrane region" description="Helical" evidence="2">
    <location>
        <begin position="71"/>
        <end position="94"/>
    </location>
</feature>
<evidence type="ECO:0008006" key="7">
    <source>
        <dbReference type="Google" id="ProtNLM"/>
    </source>
</evidence>
<organism evidence="5 6">
    <name type="scientific">Datura stramonium</name>
    <name type="common">Jimsonweed</name>
    <name type="synonym">Common thornapple</name>
    <dbReference type="NCBI Taxonomy" id="4076"/>
    <lineage>
        <taxon>Eukaryota</taxon>
        <taxon>Viridiplantae</taxon>
        <taxon>Streptophyta</taxon>
        <taxon>Embryophyta</taxon>
        <taxon>Tracheophyta</taxon>
        <taxon>Spermatophyta</taxon>
        <taxon>Magnoliopsida</taxon>
        <taxon>eudicotyledons</taxon>
        <taxon>Gunneridae</taxon>
        <taxon>Pentapetalae</taxon>
        <taxon>asterids</taxon>
        <taxon>lamiids</taxon>
        <taxon>Solanales</taxon>
        <taxon>Solanaceae</taxon>
        <taxon>Solanoideae</taxon>
        <taxon>Datureae</taxon>
        <taxon>Datura</taxon>
    </lineage>
</organism>
<keyword evidence="1" id="KW-0560">Oxidoreductase</keyword>
<dbReference type="Gene3D" id="3.40.50.80">
    <property type="entry name" value="Nucleotide-binding domain of ferredoxin-NADP reductase (FNR) module"/>
    <property type="match status" value="1"/>
</dbReference>
<sequence length="364" mass="41711">MGYCVCLAKAAGETLKFNMALILLPELLRAFIHVLFHTSCNFVKLVSCPQSKFMTVLGSNFDYHQPTYMDLVASIPGVTGILMTLFMLFSFTLATHLFRRNVIKLPWSFRHLAGFNAFGIASHLLVLVYVLLILHGYFIFLTKEWYKKATWMYLAVPVLLYATERVLIVNENRYHVNIQKGIQVQERNVPVRSSDISNFEWHPFSITSAPDDDYLSVHIRTLGDWTTELRTRFQKNQQDDESSTKKGPQRAYFYWSGENEIIRLKCTAYLTCVYEEGDARSALIAMVQSLQHAKNGVDVVSESRIRTHFARPNWKRVFAQLAASHPSSRIGVFYCGSPTLTKTLKLCQEFSLNSSTASFHKENF</sequence>
<dbReference type="PANTHER" id="PTHR11972">
    <property type="entry name" value="NADPH OXIDASE"/>
    <property type="match status" value="1"/>
</dbReference>
<dbReference type="InterPro" id="IPR039261">
    <property type="entry name" value="FNR_nucleotide-bd"/>
</dbReference>
<feature type="transmembrane region" description="Helical" evidence="2">
    <location>
        <begin position="151"/>
        <end position="170"/>
    </location>
</feature>
<dbReference type="SUPFAM" id="SSF63380">
    <property type="entry name" value="Riboflavin synthase domain-like"/>
    <property type="match status" value="1"/>
</dbReference>
<feature type="domain" description="FAD-binding 8" evidence="3">
    <location>
        <begin position="190"/>
        <end position="242"/>
    </location>
</feature>
<protein>
    <recommendedName>
        <fullName evidence="7">FAD-binding FR-type domain-containing protein</fullName>
    </recommendedName>
</protein>
<dbReference type="InterPro" id="IPR050369">
    <property type="entry name" value="RBOH/FRE"/>
</dbReference>
<dbReference type="EMBL" id="JACEIK010000110">
    <property type="protein sequence ID" value="MCD7449902.1"/>
    <property type="molecule type" value="Genomic_DNA"/>
</dbReference>
<dbReference type="InterPro" id="IPR013121">
    <property type="entry name" value="Fe_red_NAD-bd_6"/>
</dbReference>
<feature type="domain" description="Ferric reductase NAD binding" evidence="4">
    <location>
        <begin position="262"/>
        <end position="345"/>
    </location>
</feature>
<keyword evidence="6" id="KW-1185">Reference proteome</keyword>
<comment type="caution">
    <text evidence="5">The sequence shown here is derived from an EMBL/GenBank/DDBJ whole genome shotgun (WGS) entry which is preliminary data.</text>
</comment>
<dbReference type="Pfam" id="PF08030">
    <property type="entry name" value="NAD_binding_6"/>
    <property type="match status" value="1"/>
</dbReference>
<gene>
    <name evidence="5" type="ORF">HAX54_002205</name>
</gene>
<accession>A0ABS8RTE4</accession>
<feature type="transmembrane region" description="Helical" evidence="2">
    <location>
        <begin position="115"/>
        <end position="139"/>
    </location>
</feature>
<evidence type="ECO:0000313" key="6">
    <source>
        <dbReference type="Proteomes" id="UP000823775"/>
    </source>
</evidence>